<dbReference type="Proteomes" id="UP000692954">
    <property type="component" value="Unassembled WGS sequence"/>
</dbReference>
<organism evidence="1 2">
    <name type="scientific">Paramecium sonneborni</name>
    <dbReference type="NCBI Taxonomy" id="65129"/>
    <lineage>
        <taxon>Eukaryota</taxon>
        <taxon>Sar</taxon>
        <taxon>Alveolata</taxon>
        <taxon>Ciliophora</taxon>
        <taxon>Intramacronucleata</taxon>
        <taxon>Oligohymenophorea</taxon>
        <taxon>Peniculida</taxon>
        <taxon>Parameciidae</taxon>
        <taxon>Paramecium</taxon>
    </lineage>
</organism>
<gene>
    <name evidence="1" type="ORF">PSON_ATCC_30995.1.T1630044</name>
</gene>
<name>A0A8S1RDZ2_9CILI</name>
<keyword evidence="2" id="KW-1185">Reference proteome</keyword>
<proteinExistence type="predicted"/>
<evidence type="ECO:0000313" key="1">
    <source>
        <dbReference type="EMBL" id="CAD8125907.1"/>
    </source>
</evidence>
<reference evidence="1" key="1">
    <citation type="submission" date="2021-01" db="EMBL/GenBank/DDBJ databases">
        <authorList>
            <consortium name="Genoscope - CEA"/>
            <person name="William W."/>
        </authorList>
    </citation>
    <scope>NUCLEOTIDE SEQUENCE</scope>
</reference>
<comment type="caution">
    <text evidence="1">The sequence shown here is derived from an EMBL/GenBank/DDBJ whole genome shotgun (WGS) entry which is preliminary data.</text>
</comment>
<dbReference type="AlphaFoldDB" id="A0A8S1RDZ2"/>
<accession>A0A8S1RDZ2</accession>
<dbReference type="EMBL" id="CAJJDN010000163">
    <property type="protein sequence ID" value="CAD8125907.1"/>
    <property type="molecule type" value="Genomic_DNA"/>
</dbReference>
<evidence type="ECO:0000313" key="2">
    <source>
        <dbReference type="Proteomes" id="UP000692954"/>
    </source>
</evidence>
<sequence length="105" mass="13025">MRKTKHYIIMQYTGIQKQERQQRIIQYKFRTGQMKEGDKQNQFVLRLYRLQELRVVVNVLTIYVFRTQFIQKIVNLLERVLQLVQQKHNNQILKQVFKRKVRFQS</sequence>
<protein>
    <submittedName>
        <fullName evidence="1">Uncharacterized protein</fullName>
    </submittedName>
</protein>